<dbReference type="InterPro" id="IPR001610">
    <property type="entry name" value="PAC"/>
</dbReference>
<feature type="domain" description="PAS" evidence="9">
    <location>
        <begin position="310"/>
        <end position="380"/>
    </location>
</feature>
<dbReference type="PROSITE" id="PS50113">
    <property type="entry name" value="PAC"/>
    <property type="match status" value="3"/>
</dbReference>
<evidence type="ECO:0000256" key="4">
    <source>
        <dbReference type="ARBA" id="ARBA00022679"/>
    </source>
</evidence>
<dbReference type="SUPFAM" id="SSF47384">
    <property type="entry name" value="Homodimeric domain of signal transducing histidine kinase"/>
    <property type="match status" value="1"/>
</dbReference>
<dbReference type="Gene3D" id="3.30.565.10">
    <property type="entry name" value="Histidine kinase-like ATPase, C-terminal domain"/>
    <property type="match status" value="1"/>
</dbReference>
<dbReference type="InterPro" id="IPR011006">
    <property type="entry name" value="CheY-like_superfamily"/>
</dbReference>
<evidence type="ECO:0000313" key="11">
    <source>
        <dbReference type="EMBL" id="MCK9686159.1"/>
    </source>
</evidence>
<dbReference type="NCBIfam" id="TIGR00229">
    <property type="entry name" value="sensory_box"/>
    <property type="match status" value="4"/>
</dbReference>
<evidence type="ECO:0000256" key="2">
    <source>
        <dbReference type="ARBA" id="ARBA00012438"/>
    </source>
</evidence>
<dbReference type="EMBL" id="JAJLJH010000002">
    <property type="protein sequence ID" value="MCK9686159.1"/>
    <property type="molecule type" value="Genomic_DNA"/>
</dbReference>
<dbReference type="SMART" id="SM00091">
    <property type="entry name" value="PAS"/>
    <property type="match status" value="3"/>
</dbReference>
<reference evidence="11" key="1">
    <citation type="submission" date="2021-11" db="EMBL/GenBank/DDBJ databases">
        <title>BS-T2-15 a new species belonging to the Comamonadaceae family isolated from the soil of a French oak forest.</title>
        <authorList>
            <person name="Mieszkin S."/>
            <person name="Alain K."/>
        </authorList>
    </citation>
    <scope>NUCLEOTIDE SEQUENCE</scope>
    <source>
        <strain evidence="11">BS-T2-15</strain>
    </source>
</reference>
<keyword evidence="5" id="KW-0418">Kinase</keyword>
<evidence type="ECO:0000259" key="9">
    <source>
        <dbReference type="PROSITE" id="PS50112"/>
    </source>
</evidence>
<dbReference type="InterPro" id="IPR036097">
    <property type="entry name" value="HisK_dim/P_sf"/>
</dbReference>
<dbReference type="SUPFAM" id="SSF55874">
    <property type="entry name" value="ATPase domain of HSP90 chaperone/DNA topoisomerase II/histidine kinase"/>
    <property type="match status" value="1"/>
</dbReference>
<gene>
    <name evidence="11" type="ORF">LPC04_10630</name>
</gene>
<dbReference type="PANTHER" id="PTHR43304:SF1">
    <property type="entry name" value="PAC DOMAIN-CONTAINING PROTEIN"/>
    <property type="match status" value="1"/>
</dbReference>
<dbReference type="InterPro" id="IPR029016">
    <property type="entry name" value="GAF-like_dom_sf"/>
</dbReference>
<dbReference type="SUPFAM" id="SSF55785">
    <property type="entry name" value="PYP-like sensor domain (PAS domain)"/>
    <property type="match status" value="4"/>
</dbReference>
<dbReference type="InterPro" id="IPR000700">
    <property type="entry name" value="PAS-assoc_C"/>
</dbReference>
<dbReference type="SMART" id="SM00065">
    <property type="entry name" value="GAF"/>
    <property type="match status" value="1"/>
</dbReference>
<dbReference type="SUPFAM" id="SSF52172">
    <property type="entry name" value="CheY-like"/>
    <property type="match status" value="1"/>
</dbReference>
<dbReference type="SMART" id="SM00388">
    <property type="entry name" value="HisKA"/>
    <property type="match status" value="1"/>
</dbReference>
<dbReference type="SUPFAM" id="SSF55781">
    <property type="entry name" value="GAF domain-like"/>
    <property type="match status" value="1"/>
</dbReference>
<evidence type="ECO:0000259" key="7">
    <source>
        <dbReference type="PROSITE" id="PS50109"/>
    </source>
</evidence>
<feature type="domain" description="Response regulatory" evidence="8">
    <location>
        <begin position="955"/>
        <end position="1071"/>
    </location>
</feature>
<dbReference type="InterPro" id="IPR052162">
    <property type="entry name" value="Sensor_kinase/Photoreceptor"/>
</dbReference>
<feature type="modified residue" description="4-aspartylphosphate" evidence="6">
    <location>
        <position position="1006"/>
    </location>
</feature>
<name>A0A9X1YH14_9BURK</name>
<dbReference type="InterPro" id="IPR003661">
    <property type="entry name" value="HisK_dim/P_dom"/>
</dbReference>
<proteinExistence type="predicted"/>
<dbReference type="CDD" id="cd00082">
    <property type="entry name" value="HisKA"/>
    <property type="match status" value="1"/>
</dbReference>
<dbReference type="Gene3D" id="3.40.50.2300">
    <property type="match status" value="1"/>
</dbReference>
<dbReference type="Gene3D" id="3.30.450.40">
    <property type="match status" value="1"/>
</dbReference>
<feature type="domain" description="Histidine kinase" evidence="7">
    <location>
        <begin position="709"/>
        <end position="934"/>
    </location>
</feature>
<dbReference type="Pfam" id="PF00072">
    <property type="entry name" value="Response_reg"/>
    <property type="match status" value="1"/>
</dbReference>
<dbReference type="SMART" id="SM00387">
    <property type="entry name" value="HATPase_c"/>
    <property type="match status" value="1"/>
</dbReference>
<dbReference type="SMART" id="SM00448">
    <property type="entry name" value="REC"/>
    <property type="match status" value="1"/>
</dbReference>
<dbReference type="Pfam" id="PF01590">
    <property type="entry name" value="GAF"/>
    <property type="match status" value="1"/>
</dbReference>
<feature type="domain" description="PAC" evidence="10">
    <location>
        <begin position="510"/>
        <end position="562"/>
    </location>
</feature>
<dbReference type="GO" id="GO:0006355">
    <property type="term" value="P:regulation of DNA-templated transcription"/>
    <property type="evidence" value="ECO:0007669"/>
    <property type="project" value="InterPro"/>
</dbReference>
<evidence type="ECO:0000256" key="1">
    <source>
        <dbReference type="ARBA" id="ARBA00000085"/>
    </source>
</evidence>
<dbReference type="Pfam" id="PF02518">
    <property type="entry name" value="HATPase_c"/>
    <property type="match status" value="1"/>
</dbReference>
<dbReference type="AlphaFoldDB" id="A0A9X1YH14"/>
<dbReference type="CDD" id="cd00156">
    <property type="entry name" value="REC"/>
    <property type="match status" value="1"/>
</dbReference>
<dbReference type="Gene3D" id="3.30.450.20">
    <property type="entry name" value="PAS domain"/>
    <property type="match status" value="4"/>
</dbReference>
<dbReference type="Pfam" id="PF13426">
    <property type="entry name" value="PAS_9"/>
    <property type="match status" value="2"/>
</dbReference>
<dbReference type="Gene3D" id="2.10.70.100">
    <property type="match status" value="1"/>
</dbReference>
<keyword evidence="4" id="KW-0808">Transferase</keyword>
<feature type="domain" description="PAC" evidence="10">
    <location>
        <begin position="257"/>
        <end position="309"/>
    </location>
</feature>
<dbReference type="Pfam" id="PF00989">
    <property type="entry name" value="PAS"/>
    <property type="match status" value="1"/>
</dbReference>
<dbReference type="InterPro" id="IPR013767">
    <property type="entry name" value="PAS_fold"/>
</dbReference>
<dbReference type="PRINTS" id="PR00344">
    <property type="entry name" value="BCTRLSENSOR"/>
</dbReference>
<evidence type="ECO:0000256" key="5">
    <source>
        <dbReference type="ARBA" id="ARBA00022777"/>
    </source>
</evidence>
<evidence type="ECO:0000313" key="12">
    <source>
        <dbReference type="Proteomes" id="UP001139353"/>
    </source>
</evidence>
<dbReference type="PROSITE" id="PS50109">
    <property type="entry name" value="HIS_KIN"/>
    <property type="match status" value="1"/>
</dbReference>
<dbReference type="PROSITE" id="PS50112">
    <property type="entry name" value="PAS"/>
    <property type="match status" value="2"/>
</dbReference>
<dbReference type="PANTHER" id="PTHR43304">
    <property type="entry name" value="PHYTOCHROME-LIKE PROTEIN CPH1"/>
    <property type="match status" value="1"/>
</dbReference>
<evidence type="ECO:0000259" key="8">
    <source>
        <dbReference type="PROSITE" id="PS50110"/>
    </source>
</evidence>
<keyword evidence="12" id="KW-1185">Reference proteome</keyword>
<dbReference type="InterPro" id="IPR036890">
    <property type="entry name" value="HATPase_C_sf"/>
</dbReference>
<dbReference type="CDD" id="cd00130">
    <property type="entry name" value="PAS"/>
    <property type="match status" value="3"/>
</dbReference>
<dbReference type="SMART" id="SM00086">
    <property type="entry name" value="PAC"/>
    <property type="match status" value="4"/>
</dbReference>
<evidence type="ECO:0000256" key="6">
    <source>
        <dbReference type="PROSITE-ProRule" id="PRU00169"/>
    </source>
</evidence>
<dbReference type="InterPro" id="IPR013655">
    <property type="entry name" value="PAS_fold_3"/>
</dbReference>
<dbReference type="InterPro" id="IPR001789">
    <property type="entry name" value="Sig_transdc_resp-reg_receiver"/>
</dbReference>
<dbReference type="InterPro" id="IPR003018">
    <property type="entry name" value="GAF"/>
</dbReference>
<dbReference type="InterPro" id="IPR003594">
    <property type="entry name" value="HATPase_dom"/>
</dbReference>
<protein>
    <recommendedName>
        <fullName evidence="2">histidine kinase</fullName>
        <ecNumber evidence="2">2.7.13.3</ecNumber>
    </recommendedName>
</protein>
<keyword evidence="3 6" id="KW-0597">Phosphoprotein</keyword>
<feature type="domain" description="PAS" evidence="9">
    <location>
        <begin position="438"/>
        <end position="503"/>
    </location>
</feature>
<comment type="caution">
    <text evidence="11">The sequence shown here is derived from an EMBL/GenBank/DDBJ whole genome shotgun (WGS) entry which is preliminary data.</text>
</comment>
<feature type="domain" description="PAC" evidence="10">
    <location>
        <begin position="637"/>
        <end position="689"/>
    </location>
</feature>
<dbReference type="InterPro" id="IPR000014">
    <property type="entry name" value="PAS"/>
</dbReference>
<dbReference type="InterPro" id="IPR035965">
    <property type="entry name" value="PAS-like_dom_sf"/>
</dbReference>
<dbReference type="EC" id="2.7.13.3" evidence="2"/>
<accession>A0A9X1YH14</accession>
<sequence>MDSTRIADDTRRLDLLRALDLLCAEPDAALDRLSRIAAVVTGAEIAMITFIAGDRQFIRSRVGTQATVASMRDSFCTSTLDGTGLVEIRDATQDARFTDNPFVRGPRAIRSYVGVPVLFDGLVLGTVCVLDSRPRRLSDDQRAILVDLAGMVESLLQARNKRMLLQQEREHAVDLAAELGESEAMLRQAQRLARLGSWDIDVDTGLTAWSAALYELFDRDPADGPITAAQFSASMPEAERPEFDAVVRRAFYEHVPMKTEFRHVAPDGRTRWLSAACEPVRNAQGRVVRLRGTLQDITENRLAERLVLESAKRDRLLWQTSTDVVLMVSESNLIRFANPAILQVLGYRPEEVVGQPLTMLQPERMREAHRLGFARYLATGTRKLDWRAVEIVARHRDGREIPVEISFSDMQIDGSRVFGAFMRDITQRMQQQQALQLSEERYRRIVQTAEEGIWMIDAATATTFVNPKMASMLGYTAAEMMGRSMYDFMDERAKADARENVRRREQGISEQHDFRLTRKDGSDLWTAMSTSAAFDADGRYEGALAMVTDITERRRAEEALRESEERFRSLTMLSSDWYWEHDEEFRLTKVVGGRAYDHNVGLRRGYGQRPWEAASENMEEADWDNHRRQLEAHEPFRDFEITHRGDDGELHTVSVSGEPVFDEHGRFTGYRGVGRDITEQRRAQTVRLELEAQLREAQKMEAIGVLAGGIAHDFNNVLAGILGNVALAIQDLPPDHPAAASLEQIRKGGMRGRGLVQQILAFARRQPRAVVSCELRPLVEDCVALLRSTLPAGVTLEASLHAEPLFVMADATQVEQVLMNLCTNAWHSLGGKPGRVDVALDAVELDANAARHLGAGLTPGAYARLSVADNGRGMDAETRARIFEPFFTTKPVGEGTGLGLAVAHGIVAAHGGVIRVQTAPGEGSTFEIYLPRSASTAAAGRGLPLATAHRGHGENVLYIDDDDVMVVMVQRLLERLGYSVTCLGDPARAIEVVRAAPQAFDVVVTDLNMPELSGLDVARALQHLRADLPVIISSGNLPDQLQSEARHAGVRALVHKQYTLEELGAVVHWVLAGGQRLGLEPLQLAAR</sequence>
<dbReference type="InterPro" id="IPR004358">
    <property type="entry name" value="Sig_transdc_His_kin-like_C"/>
</dbReference>
<evidence type="ECO:0000259" key="10">
    <source>
        <dbReference type="PROSITE" id="PS50113"/>
    </source>
</evidence>
<dbReference type="Proteomes" id="UP001139353">
    <property type="component" value="Unassembled WGS sequence"/>
</dbReference>
<dbReference type="PROSITE" id="PS50110">
    <property type="entry name" value="RESPONSE_REGULATORY"/>
    <property type="match status" value="1"/>
</dbReference>
<organism evidence="11 12">
    <name type="scientific">Scleromatobacter humisilvae</name>
    <dbReference type="NCBI Taxonomy" id="2897159"/>
    <lineage>
        <taxon>Bacteria</taxon>
        <taxon>Pseudomonadati</taxon>
        <taxon>Pseudomonadota</taxon>
        <taxon>Betaproteobacteria</taxon>
        <taxon>Burkholderiales</taxon>
        <taxon>Sphaerotilaceae</taxon>
        <taxon>Scleromatobacter</taxon>
    </lineage>
</organism>
<dbReference type="RefSeq" id="WP_275682190.1">
    <property type="nucleotide sequence ID" value="NZ_JAJLJH010000002.1"/>
</dbReference>
<comment type="catalytic activity">
    <reaction evidence="1">
        <text>ATP + protein L-histidine = ADP + protein N-phospho-L-histidine.</text>
        <dbReference type="EC" id="2.7.13.3"/>
    </reaction>
</comment>
<evidence type="ECO:0000256" key="3">
    <source>
        <dbReference type="ARBA" id="ARBA00022553"/>
    </source>
</evidence>
<dbReference type="Gene3D" id="1.10.287.130">
    <property type="match status" value="1"/>
</dbReference>
<dbReference type="InterPro" id="IPR005467">
    <property type="entry name" value="His_kinase_dom"/>
</dbReference>
<dbReference type="Pfam" id="PF08447">
    <property type="entry name" value="PAS_3"/>
    <property type="match status" value="1"/>
</dbReference>
<dbReference type="GO" id="GO:0000155">
    <property type="term" value="F:phosphorelay sensor kinase activity"/>
    <property type="evidence" value="ECO:0007669"/>
    <property type="project" value="InterPro"/>
</dbReference>